<evidence type="ECO:0000256" key="6">
    <source>
        <dbReference type="ARBA" id="ARBA00033443"/>
    </source>
</evidence>
<dbReference type="InterPro" id="IPR008278">
    <property type="entry name" value="4-PPantetheinyl_Trfase_dom"/>
</dbReference>
<evidence type="ECO:0000256" key="5">
    <source>
        <dbReference type="ARBA" id="ARBA00030484"/>
    </source>
</evidence>
<dbReference type="GO" id="GO:0019878">
    <property type="term" value="P:lysine biosynthetic process via aminoadipic acid"/>
    <property type="evidence" value="ECO:0007669"/>
    <property type="project" value="TreeGrafter"/>
</dbReference>
<dbReference type="InterPro" id="IPR037143">
    <property type="entry name" value="4-PPantetheinyl_Trfase_dom_sf"/>
</dbReference>
<dbReference type="Pfam" id="PF01648">
    <property type="entry name" value="ACPS"/>
    <property type="match status" value="1"/>
</dbReference>
<reference evidence="11" key="1">
    <citation type="submission" date="2013-05" db="EMBL/GenBank/DDBJ databases">
        <authorList>
            <person name="Yim A.K.Y."/>
            <person name="Chan T.F."/>
            <person name="Ji K.M."/>
            <person name="Liu X.Y."/>
            <person name="Zhou J.W."/>
            <person name="Li R.Q."/>
            <person name="Yang K.Y."/>
            <person name="Li J."/>
            <person name="Li M."/>
            <person name="Law P.T.W."/>
            <person name="Wu Y.L."/>
            <person name="Cai Z.L."/>
            <person name="Qin H."/>
            <person name="Bao Y."/>
            <person name="Leung R.K.K."/>
            <person name="Ng P.K.S."/>
            <person name="Zou J."/>
            <person name="Zhong X.J."/>
            <person name="Ran P.X."/>
            <person name="Zhong N.S."/>
            <person name="Liu Z.G."/>
            <person name="Tsui S.K.W."/>
        </authorList>
    </citation>
    <scope>NUCLEOTIDE SEQUENCE</scope>
    <source>
        <strain evidence="11">Derf</strain>
        <tissue evidence="11">Whole organism</tissue>
    </source>
</reference>
<dbReference type="SUPFAM" id="SSF56214">
    <property type="entry name" value="4'-phosphopantetheinyl transferase"/>
    <property type="match status" value="2"/>
</dbReference>
<feature type="domain" description="4'-phosphopantetheinyl transferase N-terminal" evidence="10">
    <location>
        <begin position="73"/>
        <end position="192"/>
    </location>
</feature>
<feature type="domain" description="4'-phosphopantetheinyl transferase" evidence="9">
    <location>
        <begin position="197"/>
        <end position="276"/>
    </location>
</feature>
<dbReference type="InterPro" id="IPR050559">
    <property type="entry name" value="P-Pant_transferase_sf"/>
</dbReference>
<dbReference type="PANTHER" id="PTHR12215:SF10">
    <property type="entry name" value="L-AMINOADIPATE-SEMIALDEHYDE DEHYDROGENASE-PHOSPHOPANTETHEINYL TRANSFERASE"/>
    <property type="match status" value="1"/>
</dbReference>
<evidence type="ECO:0000256" key="2">
    <source>
        <dbReference type="ARBA" id="ARBA00013172"/>
    </source>
</evidence>
<reference evidence="11" key="2">
    <citation type="journal article" date="2022" name="Res Sq">
        <title>Comparative Genomics Reveals Insights into the Divergent Evolution of Astigmatic Mites and Household Pest Adaptations.</title>
        <authorList>
            <person name="Xiong Q."/>
            <person name="Wan A.T.-Y."/>
            <person name="Liu X.-Y."/>
            <person name="Fung C.S.-H."/>
            <person name="Xiao X."/>
            <person name="Malainual N."/>
            <person name="Hou J."/>
            <person name="Wang L."/>
            <person name="Wang M."/>
            <person name="Yang K."/>
            <person name="Cui Y."/>
            <person name="Leung E."/>
            <person name="Nong W."/>
            <person name="Shin S.-K."/>
            <person name="Au S."/>
            <person name="Jeong K.Y."/>
            <person name="Chew F.T."/>
            <person name="Hui J."/>
            <person name="Leung T.F."/>
            <person name="Tungtrongchitr A."/>
            <person name="Zhong N."/>
            <person name="Liu Z."/>
            <person name="Tsui S."/>
        </authorList>
    </citation>
    <scope>NUCLEOTIDE SEQUENCE</scope>
    <source>
        <strain evidence="11">Derf</strain>
        <tissue evidence="11">Whole organism</tissue>
    </source>
</reference>
<evidence type="ECO:0000256" key="3">
    <source>
        <dbReference type="ARBA" id="ARBA00016301"/>
    </source>
</evidence>
<evidence type="ECO:0000259" key="10">
    <source>
        <dbReference type="Pfam" id="PF22624"/>
    </source>
</evidence>
<dbReference type="EMBL" id="ASGP02000003">
    <property type="protein sequence ID" value="KAH9518175.1"/>
    <property type="molecule type" value="Genomic_DNA"/>
</dbReference>
<dbReference type="EC" id="2.7.8.7" evidence="2"/>
<dbReference type="FunFam" id="3.90.470.20:FF:000003">
    <property type="entry name" value="L-aminoadipate-semialdehyde dehydrogenase-phosphopantetheinyl transferase"/>
    <property type="match status" value="1"/>
</dbReference>
<dbReference type="Proteomes" id="UP000790347">
    <property type="component" value="Unassembled WGS sequence"/>
</dbReference>
<dbReference type="GO" id="GO:0008897">
    <property type="term" value="F:holo-[acyl-carrier-protein] synthase activity"/>
    <property type="evidence" value="ECO:0007669"/>
    <property type="project" value="UniProtKB-EC"/>
</dbReference>
<dbReference type="GO" id="GO:0005829">
    <property type="term" value="C:cytosol"/>
    <property type="evidence" value="ECO:0007669"/>
    <property type="project" value="TreeGrafter"/>
</dbReference>
<organism evidence="11 12">
    <name type="scientific">Dermatophagoides farinae</name>
    <name type="common">American house dust mite</name>
    <dbReference type="NCBI Taxonomy" id="6954"/>
    <lineage>
        <taxon>Eukaryota</taxon>
        <taxon>Metazoa</taxon>
        <taxon>Ecdysozoa</taxon>
        <taxon>Arthropoda</taxon>
        <taxon>Chelicerata</taxon>
        <taxon>Arachnida</taxon>
        <taxon>Acari</taxon>
        <taxon>Acariformes</taxon>
        <taxon>Sarcoptiformes</taxon>
        <taxon>Astigmata</taxon>
        <taxon>Psoroptidia</taxon>
        <taxon>Analgoidea</taxon>
        <taxon>Pyroglyphidae</taxon>
        <taxon>Dermatophagoidinae</taxon>
        <taxon>Dermatophagoides</taxon>
    </lineage>
</organism>
<dbReference type="Pfam" id="PF22624">
    <property type="entry name" value="AASDHPPT_N"/>
    <property type="match status" value="1"/>
</dbReference>
<dbReference type="GO" id="GO:0000287">
    <property type="term" value="F:magnesium ion binding"/>
    <property type="evidence" value="ECO:0007669"/>
    <property type="project" value="InterPro"/>
</dbReference>
<comment type="catalytic activity">
    <reaction evidence="7">
        <text>apo-[ACP] + CoA = holo-[ACP] + adenosine 3',5'-bisphosphate + H(+)</text>
        <dbReference type="Rhea" id="RHEA:12068"/>
        <dbReference type="Rhea" id="RHEA-COMP:9685"/>
        <dbReference type="Rhea" id="RHEA-COMP:9690"/>
        <dbReference type="ChEBI" id="CHEBI:15378"/>
        <dbReference type="ChEBI" id="CHEBI:29999"/>
        <dbReference type="ChEBI" id="CHEBI:57287"/>
        <dbReference type="ChEBI" id="CHEBI:58343"/>
        <dbReference type="ChEBI" id="CHEBI:64479"/>
        <dbReference type="EC" id="2.7.8.7"/>
    </reaction>
    <physiologicalReaction direction="left-to-right" evidence="7">
        <dbReference type="Rhea" id="RHEA:12069"/>
    </physiologicalReaction>
</comment>
<comment type="similarity">
    <text evidence="1">Belongs to the P-Pant transferase superfamily. AcpS family.</text>
</comment>
<keyword evidence="4" id="KW-0808">Transferase</keyword>
<name>A0A922I330_DERFA</name>
<gene>
    <name evidence="11" type="primary">MED31_1</name>
    <name evidence="11" type="ORF">DERF_008771</name>
</gene>
<evidence type="ECO:0000313" key="11">
    <source>
        <dbReference type="EMBL" id="KAH9518175.1"/>
    </source>
</evidence>
<evidence type="ECO:0000256" key="8">
    <source>
        <dbReference type="ARBA" id="ARBA00048794"/>
    </source>
</evidence>
<dbReference type="AlphaFoldDB" id="A0A922I330"/>
<dbReference type="Gene3D" id="3.90.470.20">
    <property type="entry name" value="4'-phosphopantetheinyl transferase domain"/>
    <property type="match status" value="2"/>
</dbReference>
<keyword evidence="12" id="KW-1185">Reference proteome</keyword>
<comment type="catalytic activity">
    <reaction evidence="8">
        <text>apo-[ACP] + acetyl-CoA = acetyl-[ACP] + adenosine 3',5'-bisphosphate + H(+)</text>
        <dbReference type="Rhea" id="RHEA:46564"/>
        <dbReference type="Rhea" id="RHEA-COMP:9621"/>
        <dbReference type="Rhea" id="RHEA-COMP:9690"/>
        <dbReference type="ChEBI" id="CHEBI:15378"/>
        <dbReference type="ChEBI" id="CHEBI:29999"/>
        <dbReference type="ChEBI" id="CHEBI:57288"/>
        <dbReference type="ChEBI" id="CHEBI:58343"/>
        <dbReference type="ChEBI" id="CHEBI:78446"/>
    </reaction>
    <physiologicalReaction direction="left-to-right" evidence="8">
        <dbReference type="Rhea" id="RHEA:46565"/>
    </physiologicalReaction>
</comment>
<evidence type="ECO:0000259" key="9">
    <source>
        <dbReference type="Pfam" id="PF01648"/>
    </source>
</evidence>
<sequence>MDSKVAQNRSAFHQYYLNRFPLRFLITRLFRIFISGELSRRKLVTMMVNSVCEKQGCSNKDTGILRWAVNTNRWQPTRTEWLTAMRMVDNDHERNRINRYIYKKDAKHALVGRLLIRKCCEHFVGSKRFCLYSSNNSESSFVDNEDQLILERSDKGKPILIEIDSNGNHIPYQDFQFNISHSGDYCVLAADSSTTKLGIDVMKVEYSGGMHKLNDFFNIMRKQFSEDEWKYIRQSSSDYGRLARFIRLWSLKESFVKAEGSGIIFPLSKISFVCPSDLVMPSQKSRFDSIVNVLNGNYNSQQTLSNWIFEESMIDPKHYVSVAKLSQNSNAEELKTDRDYQFRMLSIKDLIPDFQYSDLHSFEDESYWIDFCQKS</sequence>
<dbReference type="OrthoDB" id="26719at2759"/>
<dbReference type="PANTHER" id="PTHR12215">
    <property type="entry name" value="PHOSPHOPANTETHEINE TRANSFERASE"/>
    <property type="match status" value="1"/>
</dbReference>
<comment type="caution">
    <text evidence="11">The sequence shown here is derived from an EMBL/GenBank/DDBJ whole genome shotgun (WGS) entry which is preliminary data.</text>
</comment>
<evidence type="ECO:0000256" key="7">
    <source>
        <dbReference type="ARBA" id="ARBA00048641"/>
    </source>
</evidence>
<proteinExistence type="inferred from homology"/>
<dbReference type="InterPro" id="IPR055066">
    <property type="entry name" value="AASDHPPT_N"/>
</dbReference>
<evidence type="ECO:0000256" key="1">
    <source>
        <dbReference type="ARBA" id="ARBA00006195"/>
    </source>
</evidence>
<accession>A0A922I330</accession>
<protein>
    <recommendedName>
        <fullName evidence="3">L-aminoadipate-semialdehyde dehydrogenase-phosphopantetheinyl transferase</fullName>
        <ecNumber evidence="2">2.7.8.7</ecNumber>
    </recommendedName>
    <alternativeName>
        <fullName evidence="5">4'-phosphopantetheinyl transferase</fullName>
    </alternativeName>
    <alternativeName>
        <fullName evidence="6">Alpha-aminoadipic semialdehyde dehydrogenase-phosphopantetheinyl transferase</fullName>
    </alternativeName>
</protein>
<evidence type="ECO:0000256" key="4">
    <source>
        <dbReference type="ARBA" id="ARBA00022679"/>
    </source>
</evidence>
<evidence type="ECO:0000313" key="12">
    <source>
        <dbReference type="Proteomes" id="UP000790347"/>
    </source>
</evidence>